<organism evidence="5 6">
    <name type="scientific">Saccharolobus caldissimus</name>
    <dbReference type="NCBI Taxonomy" id="1702097"/>
    <lineage>
        <taxon>Archaea</taxon>
        <taxon>Thermoproteota</taxon>
        <taxon>Thermoprotei</taxon>
        <taxon>Sulfolobales</taxon>
        <taxon>Sulfolobaceae</taxon>
        <taxon>Saccharolobus</taxon>
    </lineage>
</organism>
<reference evidence="5 6" key="1">
    <citation type="journal article" date="2022" name="Microbiol. Resour. Announc.">
        <title>Complete Genome Sequence of the Hyperthermophilic and Acidophilic Archaeon Saccharolobus caldissimus Strain HS-3T.</title>
        <authorList>
            <person name="Sakai H.D."/>
            <person name="Kurosawa N."/>
        </authorList>
    </citation>
    <scope>NUCLEOTIDE SEQUENCE [LARGE SCALE GENOMIC DNA]</scope>
    <source>
        <strain evidence="5 6">JCM32116</strain>
    </source>
</reference>
<keyword evidence="1" id="KW-0328">Glycosyltransferase</keyword>
<evidence type="ECO:0000256" key="1">
    <source>
        <dbReference type="ARBA" id="ARBA00022676"/>
    </source>
</evidence>
<evidence type="ECO:0000313" key="6">
    <source>
        <dbReference type="Proteomes" id="UP001319921"/>
    </source>
</evidence>
<evidence type="ECO:0000259" key="4">
    <source>
        <dbReference type="Pfam" id="PF08323"/>
    </source>
</evidence>
<evidence type="ECO:0000256" key="2">
    <source>
        <dbReference type="ARBA" id="ARBA00022679"/>
    </source>
</evidence>
<dbReference type="Proteomes" id="UP001319921">
    <property type="component" value="Chromosome"/>
</dbReference>
<dbReference type="Pfam" id="PF00534">
    <property type="entry name" value="Glycos_transf_1"/>
    <property type="match status" value="1"/>
</dbReference>
<evidence type="ECO:0000259" key="3">
    <source>
        <dbReference type="Pfam" id="PF00534"/>
    </source>
</evidence>
<evidence type="ECO:0000313" key="5">
    <source>
        <dbReference type="EMBL" id="BDB97856.1"/>
    </source>
</evidence>
<dbReference type="KEGG" id="scas:SACC_08730"/>
<feature type="domain" description="Glycosyl transferase family 1" evidence="3">
    <location>
        <begin position="345"/>
        <end position="492"/>
    </location>
</feature>
<dbReference type="PANTHER" id="PTHR45825:SF11">
    <property type="entry name" value="ALPHA AMYLASE DOMAIN-CONTAINING PROTEIN"/>
    <property type="match status" value="1"/>
</dbReference>
<dbReference type="PANTHER" id="PTHR45825">
    <property type="entry name" value="GRANULE-BOUND STARCH SYNTHASE 1, CHLOROPLASTIC/AMYLOPLASTIC"/>
    <property type="match status" value="1"/>
</dbReference>
<keyword evidence="2" id="KW-0808">Transferase</keyword>
<keyword evidence="6" id="KW-1185">Reference proteome</keyword>
<sequence>MRRIESLWLPDDIKNIWMITFEVQKIASMGGLGNAVYNIAKRLSERGINVTVFMPSHGRHLNDYYRSFLKLRNIDIVIEGNRKGIDNNYYPYKIGFEEGNLENFKIVLVKGLDYNTGRILDSWNIYDNVMEKSSLLTRGLEGYVLHNIDKLPDLIHAHDWHAVIPAIRIKQLLEERRVIIPVLYTIHLLNQVGAPWHYASQDWSGIEDCYHYVWMVSRHNLYKYSYVWDSLSNGYIEKFGCYEADMISTVSYSYLTFDVYNFVGNWIANKSCITYNGTDWSIEEAENKAVQLYGTKDRRELRKKLLSSLHTLRIIPDDYTSGNILWNNRSRIGLRDDWTYEDLGDGPLILFTGRVVYQKGLDLLLRAMKLVVNEIDNARLLIFGIPAKDYGLLWDIIERTAEIKDNVRLILGKIDSELYKLYHYASSLLAVPSRWEPFGINAVEAMAVGLPVVAYAVGGLRETIIDIRENPDQGTGFLVKPESIDELAKNIKISIYLSEAADNNDSSLLSKIQDLKINDSAYWNKVRINAANRVKMKFRWEVVINSLIECYKRALEMAKYRALASF</sequence>
<proteinExistence type="predicted"/>
<gene>
    <name evidence="5" type="ORF">SACC_08730</name>
</gene>
<name>A0AAQ4CPX5_9CREN</name>
<dbReference type="SUPFAM" id="SSF53756">
    <property type="entry name" value="UDP-Glycosyltransferase/glycogen phosphorylase"/>
    <property type="match status" value="1"/>
</dbReference>
<accession>A0AAQ4CPX5</accession>
<dbReference type="EMBL" id="AP025226">
    <property type="protein sequence ID" value="BDB97856.1"/>
    <property type="molecule type" value="Genomic_DNA"/>
</dbReference>
<dbReference type="AlphaFoldDB" id="A0AAQ4CPX5"/>
<dbReference type="RefSeq" id="WP_229571823.1">
    <property type="nucleotide sequence ID" value="NZ_AP025226.1"/>
</dbReference>
<protein>
    <submittedName>
        <fullName evidence="5">Glycogen synthase</fullName>
    </submittedName>
</protein>
<dbReference type="InterPro" id="IPR013534">
    <property type="entry name" value="Starch_synth_cat_dom"/>
</dbReference>
<dbReference type="Gene3D" id="3.40.50.2000">
    <property type="entry name" value="Glycogen Phosphorylase B"/>
    <property type="match status" value="2"/>
</dbReference>
<feature type="domain" description="Starch synthase catalytic" evidence="4">
    <location>
        <begin position="15"/>
        <end position="255"/>
    </location>
</feature>
<dbReference type="InterPro" id="IPR001296">
    <property type="entry name" value="Glyco_trans_1"/>
</dbReference>
<dbReference type="GO" id="GO:0016757">
    <property type="term" value="F:glycosyltransferase activity"/>
    <property type="evidence" value="ECO:0007669"/>
    <property type="project" value="UniProtKB-KW"/>
</dbReference>
<dbReference type="GeneID" id="68865615"/>
<dbReference type="Pfam" id="PF08323">
    <property type="entry name" value="Glyco_transf_5"/>
    <property type="match status" value="1"/>
</dbReference>